<comment type="caution">
    <text evidence="3">The sequence shown here is derived from an EMBL/GenBank/DDBJ whole genome shotgun (WGS) entry which is preliminary data.</text>
</comment>
<dbReference type="GO" id="GO:0008237">
    <property type="term" value="F:metallopeptidase activity"/>
    <property type="evidence" value="ECO:0007669"/>
    <property type="project" value="UniProtKB-KW"/>
</dbReference>
<keyword evidence="3" id="KW-0482">Metalloprotease</keyword>
<reference evidence="3" key="2">
    <citation type="journal article" date="2022" name="Microbiol. Resour. Announc.">
        <title>Metagenome Sequencing to Explore Phylogenomics of Terrestrial Cyanobacteria.</title>
        <authorList>
            <person name="Ward R.D."/>
            <person name="Stajich J.E."/>
            <person name="Johansen J.R."/>
            <person name="Huntemann M."/>
            <person name="Clum A."/>
            <person name="Foster B."/>
            <person name="Foster B."/>
            <person name="Roux S."/>
            <person name="Palaniappan K."/>
            <person name="Varghese N."/>
            <person name="Mukherjee S."/>
            <person name="Reddy T.B.K."/>
            <person name="Daum C."/>
            <person name="Copeland A."/>
            <person name="Chen I.A."/>
            <person name="Ivanova N.N."/>
            <person name="Kyrpides N.C."/>
            <person name="Shapiro N."/>
            <person name="Eloe-Fadrosh E.A."/>
            <person name="Pietrasiak N."/>
        </authorList>
    </citation>
    <scope>NUCLEOTIDE SEQUENCE</scope>
    <source>
        <strain evidence="3">CPER-KK1</strain>
    </source>
</reference>
<feature type="transmembrane region" description="Helical" evidence="1">
    <location>
        <begin position="100"/>
        <end position="117"/>
    </location>
</feature>
<organism evidence="3 4">
    <name type="scientific">Symplocastrum torsivum CPER-KK1</name>
    <dbReference type="NCBI Taxonomy" id="450513"/>
    <lineage>
        <taxon>Bacteria</taxon>
        <taxon>Bacillati</taxon>
        <taxon>Cyanobacteriota</taxon>
        <taxon>Cyanophyceae</taxon>
        <taxon>Oscillatoriophycideae</taxon>
        <taxon>Oscillatoriales</taxon>
        <taxon>Microcoleaceae</taxon>
        <taxon>Symplocastrum</taxon>
    </lineage>
</organism>
<keyword evidence="1" id="KW-0812">Transmembrane</keyword>
<evidence type="ECO:0000259" key="2">
    <source>
        <dbReference type="Pfam" id="PF02517"/>
    </source>
</evidence>
<sequence>MFANLSVIHVVRDRIYAAISTIPETEAWLQTFGLLILFTLIALPLGFHSGFLQVDVLKTSWKTALGIIATSLITPAVTEELFFRVLFLPQTTENVSISKLWLWGIISLVMFVVYHPLNALSFFSQGLETFFNSAFLLLATLLGITCSLAYLQSGSLWTPVVIHWLAVVVWLLFLGGYRKLYEVVQK</sequence>
<dbReference type="EMBL" id="JAHHIF010000001">
    <property type="protein sequence ID" value="MBW4542875.1"/>
    <property type="molecule type" value="Genomic_DNA"/>
</dbReference>
<gene>
    <name evidence="3" type="ORF">KME25_00275</name>
</gene>
<dbReference type="GO" id="GO:0080120">
    <property type="term" value="P:CAAX-box protein maturation"/>
    <property type="evidence" value="ECO:0007669"/>
    <property type="project" value="UniProtKB-ARBA"/>
</dbReference>
<accession>A0A951PFT2</accession>
<protein>
    <submittedName>
        <fullName evidence="3">CPBP family intramembrane metalloprotease</fullName>
        <ecNumber evidence="3">3.4.24.-</ecNumber>
    </submittedName>
</protein>
<dbReference type="InterPro" id="IPR003675">
    <property type="entry name" value="Rce1/LyrA-like_dom"/>
</dbReference>
<evidence type="ECO:0000256" key="1">
    <source>
        <dbReference type="SAM" id="Phobius"/>
    </source>
</evidence>
<name>A0A951PFT2_9CYAN</name>
<dbReference type="Proteomes" id="UP000753908">
    <property type="component" value="Unassembled WGS sequence"/>
</dbReference>
<dbReference type="AlphaFoldDB" id="A0A951PFT2"/>
<feature type="domain" description="CAAX prenyl protease 2/Lysostaphin resistance protein A-like" evidence="2">
    <location>
        <begin position="65"/>
        <end position="166"/>
    </location>
</feature>
<feature type="transmembrane region" description="Helical" evidence="1">
    <location>
        <begin position="64"/>
        <end position="88"/>
    </location>
</feature>
<feature type="transmembrane region" description="Helical" evidence="1">
    <location>
        <begin position="156"/>
        <end position="177"/>
    </location>
</feature>
<dbReference type="Pfam" id="PF02517">
    <property type="entry name" value="Rce1-like"/>
    <property type="match status" value="1"/>
</dbReference>
<dbReference type="EC" id="3.4.24.-" evidence="3"/>
<dbReference type="GO" id="GO:0004175">
    <property type="term" value="F:endopeptidase activity"/>
    <property type="evidence" value="ECO:0007669"/>
    <property type="project" value="UniProtKB-ARBA"/>
</dbReference>
<feature type="transmembrane region" description="Helical" evidence="1">
    <location>
        <begin position="32"/>
        <end position="52"/>
    </location>
</feature>
<keyword evidence="1" id="KW-0472">Membrane</keyword>
<feature type="transmembrane region" description="Helical" evidence="1">
    <location>
        <begin position="129"/>
        <end position="150"/>
    </location>
</feature>
<evidence type="ECO:0000313" key="4">
    <source>
        <dbReference type="Proteomes" id="UP000753908"/>
    </source>
</evidence>
<keyword evidence="3" id="KW-0645">Protease</keyword>
<keyword evidence="1" id="KW-1133">Transmembrane helix</keyword>
<evidence type="ECO:0000313" key="3">
    <source>
        <dbReference type="EMBL" id="MBW4542875.1"/>
    </source>
</evidence>
<keyword evidence="3" id="KW-0378">Hydrolase</keyword>
<proteinExistence type="predicted"/>
<reference evidence="3" key="1">
    <citation type="submission" date="2021-05" db="EMBL/GenBank/DDBJ databases">
        <authorList>
            <person name="Pietrasiak N."/>
            <person name="Ward R."/>
            <person name="Stajich J.E."/>
            <person name="Kurbessoian T."/>
        </authorList>
    </citation>
    <scope>NUCLEOTIDE SEQUENCE</scope>
    <source>
        <strain evidence="3">CPER-KK1</strain>
    </source>
</reference>